<evidence type="ECO:0000313" key="10">
    <source>
        <dbReference type="Ensembl" id="ENSCSEP00000001217.1"/>
    </source>
</evidence>
<dbReference type="GO" id="GO:0008076">
    <property type="term" value="C:voltage-gated potassium channel complex"/>
    <property type="evidence" value="ECO:0007669"/>
    <property type="project" value="TreeGrafter"/>
</dbReference>
<evidence type="ECO:0000256" key="5">
    <source>
        <dbReference type="ARBA" id="ARBA00023065"/>
    </source>
</evidence>
<reference evidence="10" key="3">
    <citation type="submission" date="2025-09" db="UniProtKB">
        <authorList>
            <consortium name="Ensembl"/>
        </authorList>
    </citation>
    <scope>IDENTIFICATION</scope>
</reference>
<dbReference type="InterPro" id="IPR003930">
    <property type="entry name" value="K_chnl_Ca-activ_BK_bsu"/>
</dbReference>
<dbReference type="GO" id="GO:0005513">
    <property type="term" value="P:detection of calcium ion"/>
    <property type="evidence" value="ECO:0007669"/>
    <property type="project" value="TreeGrafter"/>
</dbReference>
<evidence type="ECO:0000256" key="4">
    <source>
        <dbReference type="ARBA" id="ARBA00022989"/>
    </source>
</evidence>
<dbReference type="PANTHER" id="PTHR10258">
    <property type="entry name" value="CALCIUM-ACTIVATED POTASSIUM CHANNEL SUBUNIT BETA"/>
    <property type="match status" value="1"/>
</dbReference>
<dbReference type="Pfam" id="PF03185">
    <property type="entry name" value="CaKB"/>
    <property type="match status" value="1"/>
</dbReference>
<evidence type="ECO:0000256" key="7">
    <source>
        <dbReference type="ARBA" id="ARBA00023180"/>
    </source>
</evidence>
<evidence type="ECO:0000256" key="9">
    <source>
        <dbReference type="SAM" id="Phobius"/>
    </source>
</evidence>
<dbReference type="PANTHER" id="PTHR10258:SF5">
    <property type="entry name" value="CALCIUM-ACTIVATED POTASSIUM CHANNEL SUBUNIT BETA-2"/>
    <property type="match status" value="1"/>
</dbReference>
<dbReference type="Proteomes" id="UP000265120">
    <property type="component" value="Chromosome 2"/>
</dbReference>
<keyword evidence="7" id="KW-0325">Glycoprotein</keyword>
<comment type="subcellular location">
    <subcellularLocation>
        <location evidence="1">Membrane</location>
        <topology evidence="1">Multi-pass membrane protein</topology>
    </subcellularLocation>
</comment>
<evidence type="ECO:0000256" key="3">
    <source>
        <dbReference type="ARBA" id="ARBA00022692"/>
    </source>
</evidence>
<keyword evidence="5" id="KW-0406">Ion transport</keyword>
<name>A0A3P8UFM7_CYNSE</name>
<sequence length="103" mass="11599">QHAAAFPVEQTLPLLLTSDLHIPTSFLSNISDRLRTQHTVHCFVDPSEKMNCAILTQIYGPVTVFHSLLWPTCSLIGGTLIIAMVKLTQYLSVMCEHLRHVRM</sequence>
<keyword evidence="11" id="KW-1185">Reference proteome</keyword>
<keyword evidence="3 9" id="KW-0812">Transmembrane</keyword>
<dbReference type="AlphaFoldDB" id="A0A3P8UFM7"/>
<dbReference type="STRING" id="244447.ENSCSEP00000001217"/>
<proteinExistence type="predicted"/>
<organism evidence="10 11">
    <name type="scientific">Cynoglossus semilaevis</name>
    <name type="common">Tongue sole</name>
    <dbReference type="NCBI Taxonomy" id="244447"/>
    <lineage>
        <taxon>Eukaryota</taxon>
        <taxon>Metazoa</taxon>
        <taxon>Chordata</taxon>
        <taxon>Craniata</taxon>
        <taxon>Vertebrata</taxon>
        <taxon>Euteleostomi</taxon>
        <taxon>Actinopterygii</taxon>
        <taxon>Neopterygii</taxon>
        <taxon>Teleostei</taxon>
        <taxon>Neoteleostei</taxon>
        <taxon>Acanthomorphata</taxon>
        <taxon>Carangaria</taxon>
        <taxon>Pleuronectiformes</taxon>
        <taxon>Pleuronectoidei</taxon>
        <taxon>Cynoglossidae</taxon>
        <taxon>Cynoglossinae</taxon>
        <taxon>Cynoglossus</taxon>
    </lineage>
</organism>
<protein>
    <submittedName>
        <fullName evidence="10">Uncharacterized protein</fullName>
    </submittedName>
</protein>
<keyword evidence="8" id="KW-0407">Ion channel</keyword>
<evidence type="ECO:0000256" key="8">
    <source>
        <dbReference type="ARBA" id="ARBA00023303"/>
    </source>
</evidence>
<evidence type="ECO:0000256" key="1">
    <source>
        <dbReference type="ARBA" id="ARBA00004141"/>
    </source>
</evidence>
<evidence type="ECO:0000256" key="2">
    <source>
        <dbReference type="ARBA" id="ARBA00022448"/>
    </source>
</evidence>
<keyword evidence="2" id="KW-0813">Transport</keyword>
<evidence type="ECO:0000256" key="6">
    <source>
        <dbReference type="ARBA" id="ARBA00023136"/>
    </source>
</evidence>
<keyword evidence="6 9" id="KW-0472">Membrane</keyword>
<dbReference type="Ensembl" id="ENSCSET00000001246.1">
    <property type="protein sequence ID" value="ENSCSEP00000001217.1"/>
    <property type="gene ID" value="ENSCSEG00000000844.1"/>
</dbReference>
<dbReference type="GO" id="GO:0015269">
    <property type="term" value="F:calcium-activated potassium channel activity"/>
    <property type="evidence" value="ECO:0007669"/>
    <property type="project" value="InterPro"/>
</dbReference>
<reference evidence="10" key="2">
    <citation type="submission" date="2025-08" db="UniProtKB">
        <authorList>
            <consortium name="Ensembl"/>
        </authorList>
    </citation>
    <scope>IDENTIFICATION</scope>
</reference>
<accession>A0A3P8UFM7</accession>
<dbReference type="InParanoid" id="A0A3P8UFM7"/>
<reference evidence="10 11" key="1">
    <citation type="journal article" date="2014" name="Nat. Genet.">
        <title>Whole-genome sequence of a flatfish provides insights into ZW sex chromosome evolution and adaptation to a benthic lifestyle.</title>
        <authorList>
            <person name="Chen S."/>
            <person name="Zhang G."/>
            <person name="Shao C."/>
            <person name="Huang Q."/>
            <person name="Liu G."/>
            <person name="Zhang P."/>
            <person name="Song W."/>
            <person name="An N."/>
            <person name="Chalopin D."/>
            <person name="Volff J.N."/>
            <person name="Hong Y."/>
            <person name="Li Q."/>
            <person name="Sha Z."/>
            <person name="Zhou H."/>
            <person name="Xie M."/>
            <person name="Yu Q."/>
            <person name="Liu Y."/>
            <person name="Xiang H."/>
            <person name="Wang N."/>
            <person name="Wu K."/>
            <person name="Yang C."/>
            <person name="Zhou Q."/>
            <person name="Liao X."/>
            <person name="Yang L."/>
            <person name="Hu Q."/>
            <person name="Zhang J."/>
            <person name="Meng L."/>
            <person name="Jin L."/>
            <person name="Tian Y."/>
            <person name="Lian J."/>
            <person name="Yang J."/>
            <person name="Miao G."/>
            <person name="Liu S."/>
            <person name="Liang Z."/>
            <person name="Yan F."/>
            <person name="Li Y."/>
            <person name="Sun B."/>
            <person name="Zhang H."/>
            <person name="Zhang J."/>
            <person name="Zhu Y."/>
            <person name="Du M."/>
            <person name="Zhao Y."/>
            <person name="Schartl M."/>
            <person name="Tang Q."/>
            <person name="Wang J."/>
        </authorList>
    </citation>
    <scope>NUCLEOTIDE SEQUENCE</scope>
</reference>
<keyword evidence="4 9" id="KW-1133">Transmembrane helix</keyword>
<dbReference type="GO" id="GO:0015459">
    <property type="term" value="F:potassium channel regulator activity"/>
    <property type="evidence" value="ECO:0007669"/>
    <property type="project" value="TreeGrafter"/>
</dbReference>
<feature type="transmembrane region" description="Helical" evidence="9">
    <location>
        <begin position="68"/>
        <end position="93"/>
    </location>
</feature>
<evidence type="ECO:0000313" key="11">
    <source>
        <dbReference type="Proteomes" id="UP000265120"/>
    </source>
</evidence>